<feature type="compositionally biased region" description="Basic and acidic residues" evidence="1">
    <location>
        <begin position="234"/>
        <end position="258"/>
    </location>
</feature>
<reference evidence="2" key="1">
    <citation type="journal article" date="2023" name="GigaByte">
        <title>Genome assembly of the bearded iris, Iris pallida Lam.</title>
        <authorList>
            <person name="Bruccoleri R.E."/>
            <person name="Oakeley E.J."/>
            <person name="Faust A.M.E."/>
            <person name="Altorfer M."/>
            <person name="Dessus-Babus S."/>
            <person name="Burckhardt D."/>
            <person name="Oertli M."/>
            <person name="Naumann U."/>
            <person name="Petersen F."/>
            <person name="Wong J."/>
        </authorList>
    </citation>
    <scope>NUCLEOTIDE SEQUENCE</scope>
    <source>
        <strain evidence="2">GSM-AAB239-AS_SAM_17_03QT</strain>
    </source>
</reference>
<feature type="region of interest" description="Disordered" evidence="1">
    <location>
        <begin position="231"/>
        <end position="326"/>
    </location>
</feature>
<feature type="region of interest" description="Disordered" evidence="1">
    <location>
        <begin position="1"/>
        <end position="148"/>
    </location>
</feature>
<feature type="compositionally biased region" description="Polar residues" evidence="1">
    <location>
        <begin position="467"/>
        <end position="488"/>
    </location>
</feature>
<keyword evidence="2" id="KW-0396">Initiation factor</keyword>
<dbReference type="AlphaFoldDB" id="A0AAX6DKD4"/>
<feature type="compositionally biased region" description="Basic and acidic residues" evidence="1">
    <location>
        <begin position="357"/>
        <end position="368"/>
    </location>
</feature>
<feature type="compositionally biased region" description="Basic and acidic residues" evidence="1">
    <location>
        <begin position="316"/>
        <end position="326"/>
    </location>
</feature>
<feature type="region of interest" description="Disordered" evidence="1">
    <location>
        <begin position="357"/>
        <end position="515"/>
    </location>
</feature>
<evidence type="ECO:0000256" key="1">
    <source>
        <dbReference type="SAM" id="MobiDB-lite"/>
    </source>
</evidence>
<keyword evidence="4" id="KW-1185">Reference proteome</keyword>
<dbReference type="GO" id="GO:0003729">
    <property type="term" value="F:mRNA binding"/>
    <property type="evidence" value="ECO:0007669"/>
    <property type="project" value="TreeGrafter"/>
</dbReference>
<evidence type="ECO:0000313" key="3">
    <source>
        <dbReference type="EMBL" id="KAJ6799515.1"/>
    </source>
</evidence>
<evidence type="ECO:0000313" key="2">
    <source>
        <dbReference type="EMBL" id="KAJ6792216.1"/>
    </source>
</evidence>
<dbReference type="PANTHER" id="PTHR32091">
    <property type="entry name" value="EUKARYOTIC TRANSLATION INITIATION FACTOR 4B"/>
    <property type="match status" value="1"/>
</dbReference>
<name>A0AAX6DKD4_IRIPA</name>
<dbReference type="InterPro" id="IPR010433">
    <property type="entry name" value="EIF-4B_pln"/>
</dbReference>
<gene>
    <name evidence="3" type="ORF">M6B38_206760</name>
    <name evidence="2" type="ORF">M6B38_240540</name>
</gene>
<keyword evidence="2" id="KW-0648">Protein biosynthesis</keyword>
<dbReference type="GO" id="GO:0003743">
    <property type="term" value="F:translation initiation factor activity"/>
    <property type="evidence" value="ECO:0007669"/>
    <property type="project" value="UniProtKB-KW"/>
</dbReference>
<dbReference type="Proteomes" id="UP001140949">
    <property type="component" value="Unassembled WGS sequence"/>
</dbReference>
<feature type="compositionally biased region" description="Basic and acidic residues" evidence="1">
    <location>
        <begin position="88"/>
        <end position="108"/>
    </location>
</feature>
<organism evidence="2 4">
    <name type="scientific">Iris pallida</name>
    <name type="common">Sweet iris</name>
    <dbReference type="NCBI Taxonomy" id="29817"/>
    <lineage>
        <taxon>Eukaryota</taxon>
        <taxon>Viridiplantae</taxon>
        <taxon>Streptophyta</taxon>
        <taxon>Embryophyta</taxon>
        <taxon>Tracheophyta</taxon>
        <taxon>Spermatophyta</taxon>
        <taxon>Magnoliopsida</taxon>
        <taxon>Liliopsida</taxon>
        <taxon>Asparagales</taxon>
        <taxon>Iridaceae</taxon>
        <taxon>Iridoideae</taxon>
        <taxon>Irideae</taxon>
        <taxon>Iris</taxon>
    </lineage>
</organism>
<protein>
    <submittedName>
        <fullName evidence="2">Eukaryotic translation initiation factor 4B</fullName>
    </submittedName>
</protein>
<evidence type="ECO:0000313" key="4">
    <source>
        <dbReference type="Proteomes" id="UP001140949"/>
    </source>
</evidence>
<reference evidence="2" key="2">
    <citation type="submission" date="2023-04" db="EMBL/GenBank/DDBJ databases">
        <authorList>
            <person name="Bruccoleri R.E."/>
            <person name="Oakeley E.J."/>
            <person name="Faust A.-M."/>
            <person name="Dessus-Babus S."/>
            <person name="Altorfer M."/>
            <person name="Burckhardt D."/>
            <person name="Oertli M."/>
            <person name="Naumann U."/>
            <person name="Petersen F."/>
            <person name="Wong J."/>
        </authorList>
    </citation>
    <scope>NUCLEOTIDE SEQUENCE</scope>
    <source>
        <strain evidence="2">GSM-AAB239-AS_SAM_17_03QT</strain>
        <tissue evidence="2">Leaf</tissue>
    </source>
</reference>
<comment type="caution">
    <text evidence="2">The sequence shown here is derived from an EMBL/GenBank/DDBJ whole genome shotgun (WGS) entry which is preliminary data.</text>
</comment>
<feature type="compositionally biased region" description="Low complexity" evidence="1">
    <location>
        <begin position="117"/>
        <end position="135"/>
    </location>
</feature>
<dbReference type="EMBL" id="JANAVB010039754">
    <property type="protein sequence ID" value="KAJ6799515.1"/>
    <property type="molecule type" value="Genomic_DNA"/>
</dbReference>
<feature type="compositionally biased region" description="Low complexity" evidence="1">
    <location>
        <begin position="47"/>
        <end position="58"/>
    </location>
</feature>
<sequence length="515" mass="56981">MSKKKSGSTMTLKDFHGGSIPSDLPLPSAPGVSVRPPDPTRGGSTWLLPGLGSGSAPPGTRPEPLHHHHQQRNPRGSDPPFLPGFIGRHFDEDERKPFGSSDPPRRPLSDPAPRPAPAASRSDPLPRPQVQQRPRSGPGQNAWGTRREAVLDPAPLLVLTGEAAKESLEQASAVEKISSGRWLTRQAAAPSPAPAPATVADVEVIAVEELDRRFGESVRVREETRARGYGGDIRNLDQERGRSRHVDVREARASEEKQFYQSPADPLHMENAHEMYGSKPVLRPGSAGADSGSRVIERPKLNIKPRSLPVEQSDETTERDRKTVFGGARPRELVLKERGIDSPIATTLGVTLTANRVKKDTSKTEMKSEPAAPITRRGERFESFPPEQRNVKNLERKEHRAELEKSEMISWRNDNRRNTREIEKPVERREEPDKWHKSAVEQPKPEAPVLGPRHGKAASALELAQAFSRSTSGTQPDNRVPSQRSLPTRPQVPFSRLTDAREIHPGPKQRQINGY</sequence>
<dbReference type="PANTHER" id="PTHR32091:SF4">
    <property type="entry name" value="OS07G0546100 PROTEIN"/>
    <property type="match status" value="1"/>
</dbReference>
<proteinExistence type="predicted"/>
<accession>A0AAX6DKD4</accession>
<feature type="compositionally biased region" description="Basic and acidic residues" evidence="1">
    <location>
        <begin position="389"/>
        <end position="439"/>
    </location>
</feature>
<dbReference type="EMBL" id="JANAVB010044017">
    <property type="protein sequence ID" value="KAJ6792216.1"/>
    <property type="molecule type" value="Genomic_DNA"/>
</dbReference>